<organism evidence="1 2">
    <name type="scientific">Portunus trituberculatus</name>
    <name type="common">Swimming crab</name>
    <name type="synonym">Neptunus trituberculatus</name>
    <dbReference type="NCBI Taxonomy" id="210409"/>
    <lineage>
        <taxon>Eukaryota</taxon>
        <taxon>Metazoa</taxon>
        <taxon>Ecdysozoa</taxon>
        <taxon>Arthropoda</taxon>
        <taxon>Crustacea</taxon>
        <taxon>Multicrustacea</taxon>
        <taxon>Malacostraca</taxon>
        <taxon>Eumalacostraca</taxon>
        <taxon>Eucarida</taxon>
        <taxon>Decapoda</taxon>
        <taxon>Pleocyemata</taxon>
        <taxon>Brachyura</taxon>
        <taxon>Eubrachyura</taxon>
        <taxon>Portunoidea</taxon>
        <taxon>Portunidae</taxon>
        <taxon>Portuninae</taxon>
        <taxon>Portunus</taxon>
    </lineage>
</organism>
<evidence type="ECO:0000313" key="1">
    <source>
        <dbReference type="EMBL" id="MPC07860.1"/>
    </source>
</evidence>
<gene>
    <name evidence="1" type="ORF">E2C01_000427</name>
</gene>
<reference evidence="1 2" key="1">
    <citation type="submission" date="2019-05" db="EMBL/GenBank/DDBJ databases">
        <title>Another draft genome of Portunus trituberculatus and its Hox gene families provides insights of decapod evolution.</title>
        <authorList>
            <person name="Jeong J.-H."/>
            <person name="Song I."/>
            <person name="Kim S."/>
            <person name="Choi T."/>
            <person name="Kim D."/>
            <person name="Ryu S."/>
            <person name="Kim W."/>
        </authorList>
    </citation>
    <scope>NUCLEOTIDE SEQUENCE [LARGE SCALE GENOMIC DNA]</scope>
    <source>
        <tissue evidence="1">Muscle</tissue>
    </source>
</reference>
<dbReference type="Proteomes" id="UP000324222">
    <property type="component" value="Unassembled WGS sequence"/>
</dbReference>
<accession>A0A5B7CF60</accession>
<proteinExistence type="predicted"/>
<evidence type="ECO:0000313" key="2">
    <source>
        <dbReference type="Proteomes" id="UP000324222"/>
    </source>
</evidence>
<protein>
    <submittedName>
        <fullName evidence="1">Uncharacterized protein</fullName>
    </submittedName>
</protein>
<dbReference type="EMBL" id="VSRR010000010">
    <property type="protein sequence ID" value="MPC07860.1"/>
    <property type="molecule type" value="Genomic_DNA"/>
</dbReference>
<dbReference type="AlphaFoldDB" id="A0A5B7CF60"/>
<name>A0A5B7CF60_PORTR</name>
<sequence length="75" mass="8534">MPSVCRLRNSVLYVTGGQFRCSLVKEMKKWRQELTLVSSRLDRIQMTEESLVETKPWYNGTIRALGSEGSPSAQV</sequence>
<keyword evidence="2" id="KW-1185">Reference proteome</keyword>
<comment type="caution">
    <text evidence="1">The sequence shown here is derived from an EMBL/GenBank/DDBJ whole genome shotgun (WGS) entry which is preliminary data.</text>
</comment>